<dbReference type="Pfam" id="PF00800">
    <property type="entry name" value="PDT"/>
    <property type="match status" value="1"/>
</dbReference>
<keyword evidence="8" id="KW-1185">Reference proteome</keyword>
<dbReference type="GO" id="GO:0004664">
    <property type="term" value="F:prephenate dehydratase activity"/>
    <property type="evidence" value="ECO:0007669"/>
    <property type="project" value="InterPro"/>
</dbReference>
<dbReference type="AlphaFoldDB" id="A0A7J7NUM8"/>
<dbReference type="PANTHER" id="PTHR21022:SF42">
    <property type="entry name" value="AROGENATE DEHYDRATASE_PREPHENATE DEHYDRATASE 2, CHLOROPLASTIC"/>
    <property type="match status" value="1"/>
</dbReference>
<dbReference type="PANTHER" id="PTHR21022">
    <property type="entry name" value="PREPHENATE DEHYDRATASE P PROTEIN"/>
    <property type="match status" value="1"/>
</dbReference>
<comment type="caution">
    <text evidence="7">The sequence shown here is derived from an EMBL/GenBank/DDBJ whole genome shotgun (WGS) entry which is preliminary data.</text>
</comment>
<keyword evidence="3" id="KW-0584">Phenylalanine biosynthesis</keyword>
<dbReference type="InterPro" id="IPR003165">
    <property type="entry name" value="Piwi"/>
</dbReference>
<dbReference type="Proteomes" id="UP000541444">
    <property type="component" value="Unassembled WGS sequence"/>
</dbReference>
<keyword evidence="2" id="KW-0057">Aromatic amino acid biosynthesis</keyword>
<sequence>MYLTKLGIVRESVDDTAGAAQFVALNRLKDTRAVASTRAGDIYGLKVLTEKILDDFENITYFLILAREPIVPKADRPFKTSIVFTLEEGPRKLVEPTRVNDQYLTNILLKINGNLGGLNSMLTTEHGLNIPVISKPPAMMLGMDVLHGSPSRLMCLLFLSELLLDFYTSSRKRKPDQIIVFRWEDGHKI</sequence>
<dbReference type="Gene3D" id="3.40.190.10">
    <property type="entry name" value="Periplasmic binding protein-like II"/>
    <property type="match status" value="1"/>
</dbReference>
<dbReference type="EMBL" id="JACGCM010000560">
    <property type="protein sequence ID" value="KAF6170760.1"/>
    <property type="molecule type" value="Genomic_DNA"/>
</dbReference>
<dbReference type="InterPro" id="IPR012337">
    <property type="entry name" value="RNaseH-like_sf"/>
</dbReference>
<keyword evidence="1" id="KW-0028">Amino-acid biosynthesis</keyword>
<dbReference type="PROSITE" id="PS51171">
    <property type="entry name" value="PREPHENATE_DEHYDR_3"/>
    <property type="match status" value="1"/>
</dbReference>
<evidence type="ECO:0000313" key="8">
    <source>
        <dbReference type="Proteomes" id="UP000541444"/>
    </source>
</evidence>
<dbReference type="SUPFAM" id="SSF53098">
    <property type="entry name" value="Ribonuclease H-like"/>
    <property type="match status" value="1"/>
</dbReference>
<evidence type="ECO:0000256" key="5">
    <source>
        <dbReference type="ARBA" id="ARBA00029440"/>
    </source>
</evidence>
<dbReference type="GO" id="GO:0009094">
    <property type="term" value="P:L-phenylalanine biosynthetic process"/>
    <property type="evidence" value="ECO:0007669"/>
    <property type="project" value="UniProtKB-KW"/>
</dbReference>
<dbReference type="GO" id="GO:0009507">
    <property type="term" value="C:chloroplast"/>
    <property type="evidence" value="ECO:0007669"/>
    <property type="project" value="TreeGrafter"/>
</dbReference>
<name>A0A7J7NUM8_9MAGN</name>
<keyword evidence="4" id="KW-0456">Lyase</keyword>
<feature type="domain" description="Prephenate dehydratase" evidence="6">
    <location>
        <begin position="1"/>
        <end position="67"/>
    </location>
</feature>
<accession>A0A7J7NUM8</accession>
<comment type="pathway">
    <text evidence="5">Amino-acid biosynthesis.</text>
</comment>
<dbReference type="SUPFAM" id="SSF53850">
    <property type="entry name" value="Periplasmic binding protein-like II"/>
    <property type="match status" value="1"/>
</dbReference>
<dbReference type="OrthoDB" id="983542at2759"/>
<evidence type="ECO:0000256" key="1">
    <source>
        <dbReference type="ARBA" id="ARBA00022605"/>
    </source>
</evidence>
<evidence type="ECO:0000256" key="4">
    <source>
        <dbReference type="ARBA" id="ARBA00023239"/>
    </source>
</evidence>
<organism evidence="7 8">
    <name type="scientific">Kingdonia uniflora</name>
    <dbReference type="NCBI Taxonomy" id="39325"/>
    <lineage>
        <taxon>Eukaryota</taxon>
        <taxon>Viridiplantae</taxon>
        <taxon>Streptophyta</taxon>
        <taxon>Embryophyta</taxon>
        <taxon>Tracheophyta</taxon>
        <taxon>Spermatophyta</taxon>
        <taxon>Magnoliopsida</taxon>
        <taxon>Ranunculales</taxon>
        <taxon>Circaeasteraceae</taxon>
        <taxon>Kingdonia</taxon>
    </lineage>
</organism>
<dbReference type="GO" id="GO:0003676">
    <property type="term" value="F:nucleic acid binding"/>
    <property type="evidence" value="ECO:0007669"/>
    <property type="project" value="InterPro"/>
</dbReference>
<dbReference type="Gene3D" id="3.40.50.2300">
    <property type="match status" value="1"/>
</dbReference>
<evidence type="ECO:0000256" key="2">
    <source>
        <dbReference type="ARBA" id="ARBA00023141"/>
    </source>
</evidence>
<evidence type="ECO:0000259" key="6">
    <source>
        <dbReference type="PROSITE" id="PS51171"/>
    </source>
</evidence>
<gene>
    <name evidence="7" type="ORF">GIB67_015712</name>
</gene>
<evidence type="ECO:0000313" key="7">
    <source>
        <dbReference type="EMBL" id="KAF6170760.1"/>
    </source>
</evidence>
<dbReference type="GO" id="GO:0047769">
    <property type="term" value="F:arogenate dehydratase activity"/>
    <property type="evidence" value="ECO:0007669"/>
    <property type="project" value="TreeGrafter"/>
</dbReference>
<dbReference type="InterPro" id="IPR001086">
    <property type="entry name" value="Preph_deHydtase"/>
</dbReference>
<proteinExistence type="predicted"/>
<evidence type="ECO:0000256" key="3">
    <source>
        <dbReference type="ARBA" id="ARBA00023222"/>
    </source>
</evidence>
<dbReference type="Pfam" id="PF02171">
    <property type="entry name" value="Piwi"/>
    <property type="match status" value="1"/>
</dbReference>
<reference evidence="7 8" key="1">
    <citation type="journal article" date="2020" name="IScience">
        <title>Genome Sequencing of the Endangered Kingdonia uniflora (Circaeasteraceae, Ranunculales) Reveals Potential Mechanisms of Evolutionary Specialization.</title>
        <authorList>
            <person name="Sun Y."/>
            <person name="Deng T."/>
            <person name="Zhang A."/>
            <person name="Moore M.J."/>
            <person name="Landis J.B."/>
            <person name="Lin N."/>
            <person name="Zhang H."/>
            <person name="Zhang X."/>
            <person name="Huang J."/>
            <person name="Zhang X."/>
            <person name="Sun H."/>
            <person name="Wang H."/>
        </authorList>
    </citation>
    <scope>NUCLEOTIDE SEQUENCE [LARGE SCALE GENOMIC DNA]</scope>
    <source>
        <strain evidence="7">TB1705</strain>
        <tissue evidence="7">Leaf</tissue>
    </source>
</reference>
<protein>
    <recommendedName>
        <fullName evidence="6">Prephenate dehydratase domain-containing protein</fullName>
    </recommendedName>
</protein>